<name>D5HBW8_SALRM</name>
<proteinExistence type="inferred from homology"/>
<dbReference type="EMBL" id="FP565814">
    <property type="protein sequence ID" value="CBH25523.1"/>
    <property type="molecule type" value="Genomic_DNA"/>
</dbReference>
<dbReference type="PANTHER" id="PTHR36842">
    <property type="entry name" value="PROTEIN TOLB HOMOLOG"/>
    <property type="match status" value="1"/>
</dbReference>
<evidence type="ECO:0000313" key="2">
    <source>
        <dbReference type="EMBL" id="CBH25523.1"/>
    </source>
</evidence>
<gene>
    <name evidence="2" type="ordered locus">SRM_02602</name>
</gene>
<comment type="similarity">
    <text evidence="1">Belongs to the TolB family.</text>
</comment>
<evidence type="ECO:0008006" key="4">
    <source>
        <dbReference type="Google" id="ProtNLM"/>
    </source>
</evidence>
<dbReference type="PATRIC" id="fig|761659.10.peg.2837"/>
<accession>D5HBW8</accession>
<protein>
    <recommendedName>
        <fullName evidence="4">Peptidase S9</fullName>
    </recommendedName>
</protein>
<dbReference type="KEGG" id="srm:SRM_02602"/>
<dbReference type="Gene3D" id="2.120.10.30">
    <property type="entry name" value="TolB, C-terminal domain"/>
    <property type="match status" value="3"/>
</dbReference>
<dbReference type="HOGENOM" id="CLU_010614_0_0_10"/>
<sequence length="1065" mass="117645">MNPSVLQPIHLGPYVGCKFRKASLMSLAVMQRSPVRFALALLALSVASMIGAVGPASAQYFGQNKVQYEQFDFRSFETDQFEIYFYPEEQQAVEDAARMAERWYDRHSRTFLREFQKKKPLIFYANSPDFQQTNAVRGQLGQGTGGVTESIKERVIMPLTGSYGETDHVLGHELVHSFQYDIALRKNNEGFSLRNMPLWFIEGMAEYLSIGRQDSHTAMWMRDAAVREDLPTIRQLTRDQQSYFPYRYGQAYMAYIGGKYGDATVTDLYKMSGRVGLDSAFVYTLGITADSLSEEWKQSTRDAFLPATDGRTPVDSVGTAVIGDPGADNQLNISPAVSPDGRYVAFISRRNLFNTNLFVADAETGEIVQELEGTRSNPHFDALRFINSAGAWSPDGRRFAFITFADGRNEINTFNVQTGEIRTRTAVENVGAIHNLAWSPDGQSIAFSGLEGGLSDLYVYDLDQKNVRQLTNDRYAALQPTWSPDGETLAFTTDRGRDGTNFETLEYGEERIGLIDVESGEIRTIRPFSTGMQHNPQFSPDGRSIYFVADQDGFKDVYRYDLDEEATYRVTELKTGVSGITALSPALSVARRSGRMMFSVFSNGGYSIVGLSPEETKGERMTPKEEASNTAALLPPVQPKGDGLVGSYLEDPTTGLTDVDTTQTTKASNRLRLDRIVPPSVGASVGGPVGTQVAGGIGFMFSDILGHRNLSVFVQANGTIKDIGGGVFYSNQENRFNYGVGISHQPSARGRVGRTRSGQFVQIVNRIFRTQVGAQTSYPFSQTNRLELGVGGTRYGFSQTVRAFNRFGQSQEIDAGTVRDPIYFARTSLAYVGDFSRSGLTSPLQGGRYRFQVTPQFGSRNFVSVLADYRRYFYREPVTLAVRGLHRGNYGANEFSGELTDNFISETLGDPYQAGFVRGYSFNSLLEEPNCRANLESCRVGRLYGTRMALGSVELRLPLLGPEVLSLATFEYLPTDLVAFADAGVTWTNEDLTDLSFSSSTIGADATGRLGTGSTERTVAAQPVTSAGVSARVNVLGAIVMEAFYARTFQRTKNWDFGLILRPGW</sequence>
<dbReference type="InterPro" id="IPR011659">
    <property type="entry name" value="WD40"/>
</dbReference>
<dbReference type="Pfam" id="PF07676">
    <property type="entry name" value="PD40"/>
    <property type="match status" value="5"/>
</dbReference>
<organism evidence="2 3">
    <name type="scientific">Salinibacter ruber (strain M8)</name>
    <dbReference type="NCBI Taxonomy" id="761659"/>
    <lineage>
        <taxon>Bacteria</taxon>
        <taxon>Pseudomonadati</taxon>
        <taxon>Rhodothermota</taxon>
        <taxon>Rhodothermia</taxon>
        <taxon>Rhodothermales</taxon>
        <taxon>Salinibacteraceae</taxon>
        <taxon>Salinibacter</taxon>
    </lineage>
</organism>
<dbReference type="SUPFAM" id="SSF82171">
    <property type="entry name" value="DPP6 N-terminal domain-like"/>
    <property type="match status" value="1"/>
</dbReference>
<dbReference type="AlphaFoldDB" id="D5HBW8"/>
<evidence type="ECO:0000256" key="1">
    <source>
        <dbReference type="ARBA" id="ARBA00009820"/>
    </source>
</evidence>
<reference evidence="2 3" key="1">
    <citation type="journal article" date="2010" name="ISME J.">
        <title>Fine-scale evolution: genomic, phenotypic and ecological differentiation in two coexisting Salinibacter ruber strains.</title>
        <authorList>
            <person name="Pena A."/>
            <person name="Teeling H."/>
            <person name="Huerta-Cepas J."/>
            <person name="Santos F."/>
            <person name="Yarza P."/>
            <person name="Brito-Echeverria J."/>
            <person name="Lucio M."/>
            <person name="Schmitt-Kopplin P."/>
            <person name="Meseguer I."/>
            <person name="Schenowitz C."/>
            <person name="Dossat C."/>
            <person name="Barbe V."/>
            <person name="Dopazo J."/>
            <person name="Rossello-Mora R."/>
            <person name="Schuler M."/>
            <person name="Glockner F.O."/>
            <person name="Amann R."/>
            <person name="Gabaldon T."/>
            <person name="Anton J."/>
        </authorList>
    </citation>
    <scope>NUCLEOTIDE SEQUENCE [LARGE SCALE GENOMIC DNA]</scope>
    <source>
        <strain evidence="2 3">M8</strain>
    </source>
</reference>
<dbReference type="InterPro" id="IPR011042">
    <property type="entry name" value="6-blade_b-propeller_TolB-like"/>
</dbReference>
<reference evidence="3" key="2">
    <citation type="submission" date="2010-04" db="EMBL/GenBank/DDBJ databases">
        <title>Genome sequence of Salinibacter ruber M8.</title>
        <authorList>
            <consortium name="Genoscope"/>
        </authorList>
    </citation>
    <scope>NUCLEOTIDE SEQUENCE [LARGE SCALE GENOMIC DNA]</scope>
    <source>
        <strain evidence="3">M8</strain>
    </source>
</reference>
<dbReference type="PANTHER" id="PTHR36842:SF1">
    <property type="entry name" value="PROTEIN TOLB"/>
    <property type="match status" value="1"/>
</dbReference>
<dbReference type="Proteomes" id="UP000000933">
    <property type="component" value="Chromosome"/>
</dbReference>
<evidence type="ECO:0000313" key="3">
    <source>
        <dbReference type="Proteomes" id="UP000000933"/>
    </source>
</evidence>